<keyword evidence="6" id="KW-0539">Nucleus</keyword>
<keyword evidence="2" id="KW-0611">Plant defense</keyword>
<organism evidence="9 10">
    <name type="scientific">Castilleja foliolosa</name>
    <dbReference type="NCBI Taxonomy" id="1961234"/>
    <lineage>
        <taxon>Eukaryota</taxon>
        <taxon>Viridiplantae</taxon>
        <taxon>Streptophyta</taxon>
        <taxon>Embryophyta</taxon>
        <taxon>Tracheophyta</taxon>
        <taxon>Spermatophyta</taxon>
        <taxon>Magnoliopsida</taxon>
        <taxon>eudicotyledons</taxon>
        <taxon>Gunneridae</taxon>
        <taxon>Pentapetalae</taxon>
        <taxon>asterids</taxon>
        <taxon>lamiids</taxon>
        <taxon>Lamiales</taxon>
        <taxon>Orobanchaceae</taxon>
        <taxon>Pedicularideae</taxon>
        <taxon>Castillejinae</taxon>
        <taxon>Castilleja</taxon>
    </lineage>
</organism>
<reference evidence="10" key="1">
    <citation type="journal article" date="2024" name="IScience">
        <title>Strigolactones Initiate the Formation of Haustorium-like Structures in Castilleja.</title>
        <authorList>
            <person name="Buerger M."/>
            <person name="Peterson D."/>
            <person name="Chory J."/>
        </authorList>
    </citation>
    <scope>NUCLEOTIDE SEQUENCE [LARGE SCALE GENOMIC DNA]</scope>
</reference>
<proteinExistence type="predicted"/>
<dbReference type="Pfam" id="PF00847">
    <property type="entry name" value="AP2"/>
    <property type="match status" value="1"/>
</dbReference>
<comment type="caution">
    <text evidence="9">The sequence shown here is derived from an EMBL/GenBank/DDBJ whole genome shotgun (WGS) entry which is preliminary data.</text>
</comment>
<accession>A0ABD3BE66</accession>
<dbReference type="PRINTS" id="PR00367">
    <property type="entry name" value="ETHRSPELEMNT"/>
</dbReference>
<dbReference type="PANTHER" id="PTHR31194">
    <property type="entry name" value="SHN SHINE , DNA BINDING / TRANSCRIPTION FACTOR"/>
    <property type="match status" value="1"/>
</dbReference>
<keyword evidence="4" id="KW-0238">DNA-binding</keyword>
<evidence type="ECO:0000256" key="5">
    <source>
        <dbReference type="ARBA" id="ARBA00023163"/>
    </source>
</evidence>
<evidence type="ECO:0000256" key="3">
    <source>
        <dbReference type="ARBA" id="ARBA00023015"/>
    </source>
</evidence>
<evidence type="ECO:0000256" key="6">
    <source>
        <dbReference type="ARBA" id="ARBA00023242"/>
    </source>
</evidence>
<dbReference type="FunFam" id="3.30.730.10:FF:000001">
    <property type="entry name" value="Ethylene-responsive transcription factor 2"/>
    <property type="match status" value="1"/>
</dbReference>
<dbReference type="InterPro" id="IPR050913">
    <property type="entry name" value="AP2/ERF_ERF"/>
</dbReference>
<keyword evidence="5" id="KW-0804">Transcription</keyword>
<dbReference type="GO" id="GO:0005634">
    <property type="term" value="C:nucleus"/>
    <property type="evidence" value="ECO:0007669"/>
    <property type="project" value="UniProtKB-SubCell"/>
</dbReference>
<dbReference type="GO" id="GO:0006952">
    <property type="term" value="P:defense response"/>
    <property type="evidence" value="ECO:0007669"/>
    <property type="project" value="UniProtKB-KW"/>
</dbReference>
<evidence type="ECO:0000256" key="7">
    <source>
        <dbReference type="SAM" id="MobiDB-lite"/>
    </source>
</evidence>
<evidence type="ECO:0000313" key="9">
    <source>
        <dbReference type="EMBL" id="KAL3615696.1"/>
    </source>
</evidence>
<dbReference type="InterPro" id="IPR001471">
    <property type="entry name" value="AP2/ERF_dom"/>
</dbReference>
<dbReference type="InterPro" id="IPR036955">
    <property type="entry name" value="AP2/ERF_dom_sf"/>
</dbReference>
<dbReference type="AlphaFoldDB" id="A0ABD3BE66"/>
<dbReference type="EMBL" id="JAVIJP010000100">
    <property type="protein sequence ID" value="KAL3615696.1"/>
    <property type="molecule type" value="Genomic_DNA"/>
</dbReference>
<feature type="compositionally biased region" description="Pro residues" evidence="7">
    <location>
        <begin position="84"/>
        <end position="93"/>
    </location>
</feature>
<dbReference type="SMART" id="SM00380">
    <property type="entry name" value="AP2"/>
    <property type="match status" value="1"/>
</dbReference>
<feature type="region of interest" description="Disordered" evidence="7">
    <location>
        <begin position="72"/>
        <end position="100"/>
    </location>
</feature>
<evidence type="ECO:0000256" key="1">
    <source>
        <dbReference type="ARBA" id="ARBA00004123"/>
    </source>
</evidence>
<keyword evidence="3" id="KW-0805">Transcription regulation</keyword>
<dbReference type="GO" id="GO:0003677">
    <property type="term" value="F:DNA binding"/>
    <property type="evidence" value="ECO:0007669"/>
    <property type="project" value="UniProtKB-KW"/>
</dbReference>
<protein>
    <recommendedName>
        <fullName evidence="8">AP2/ERF domain-containing protein</fullName>
    </recommendedName>
</protein>
<dbReference type="Gene3D" id="3.30.730.10">
    <property type="entry name" value="AP2/ERF domain"/>
    <property type="match status" value="1"/>
</dbReference>
<evidence type="ECO:0000313" key="10">
    <source>
        <dbReference type="Proteomes" id="UP001632038"/>
    </source>
</evidence>
<dbReference type="PROSITE" id="PS51032">
    <property type="entry name" value="AP2_ERF"/>
    <property type="match status" value="1"/>
</dbReference>
<evidence type="ECO:0000256" key="4">
    <source>
        <dbReference type="ARBA" id="ARBA00023125"/>
    </source>
</evidence>
<keyword evidence="10" id="KW-1185">Reference proteome</keyword>
<dbReference type="CDD" id="cd00018">
    <property type="entry name" value="AP2"/>
    <property type="match status" value="1"/>
</dbReference>
<evidence type="ECO:0000256" key="2">
    <source>
        <dbReference type="ARBA" id="ARBA00022821"/>
    </source>
</evidence>
<feature type="domain" description="AP2/ERF" evidence="8">
    <location>
        <begin position="98"/>
        <end position="155"/>
    </location>
</feature>
<comment type="subcellular location">
    <subcellularLocation>
        <location evidence="1">Nucleus</location>
    </subcellularLocation>
</comment>
<name>A0ABD3BE66_9LAMI</name>
<sequence length="301" mass="34281">MEPKIKYSVHKSTTTKLFYPELTNPTRFSSGTPRLVRISVTDGDATDSSGDEAVNYRRVKKHVNEVRMVSVSTAVKNKNKKRPAPPPAAPPALPEEKKYRGVRRRPWGKWAAEIRDPARRARVWLGTYDTAEAAALAYDEAAIGMRGPNAFTNIVKPPVRALVEPVVVGDFGLYDSGKDESLRSPTSVLGSDSTNKMVRSEFKNDRKGDLVNCRPIVEPIRMESYQDDFRLDEYSLDNYFNSSTPPSLMFDEIRLNEHELMDNDFNLVRLQEQECFDGDMAFDLGFDFDWDFNQFFDDQLC</sequence>
<dbReference type="InterPro" id="IPR016177">
    <property type="entry name" value="DNA-bd_dom_sf"/>
</dbReference>
<dbReference type="PANTHER" id="PTHR31194:SF140">
    <property type="entry name" value="ETHYLENE-RESPONSIVE TRANSCRIPTION FACTOR CRF2"/>
    <property type="match status" value="1"/>
</dbReference>
<dbReference type="Proteomes" id="UP001632038">
    <property type="component" value="Unassembled WGS sequence"/>
</dbReference>
<evidence type="ECO:0000259" key="8">
    <source>
        <dbReference type="PROSITE" id="PS51032"/>
    </source>
</evidence>
<gene>
    <name evidence="9" type="ORF">CASFOL_041357</name>
</gene>
<dbReference type="SUPFAM" id="SSF54171">
    <property type="entry name" value="DNA-binding domain"/>
    <property type="match status" value="1"/>
</dbReference>